<sequence length="87" mass="9925">MKIFFLKKWKTDNSGGLSNDWNGPPGAVQNESMKAVSDARHVREKLDKQEAFSKMFPDLLPTLEYIFLMVENNKYLPNALFTAIGVM</sequence>
<dbReference type="OrthoDB" id="6434015at2759"/>
<keyword evidence="2" id="KW-1185">Reference proteome</keyword>
<dbReference type="EMBL" id="BMAO01005633">
    <property type="protein sequence ID" value="GFR02742.1"/>
    <property type="molecule type" value="Genomic_DNA"/>
</dbReference>
<name>A0A8X6LBR5_TRICU</name>
<protein>
    <submittedName>
        <fullName evidence="1">Uncharacterized protein</fullName>
    </submittedName>
</protein>
<evidence type="ECO:0000313" key="1">
    <source>
        <dbReference type="EMBL" id="GFR02742.1"/>
    </source>
</evidence>
<proteinExistence type="predicted"/>
<gene>
    <name evidence="1" type="ORF">TNCT_285281</name>
</gene>
<dbReference type="AlphaFoldDB" id="A0A8X6LBR5"/>
<accession>A0A8X6LBR5</accession>
<comment type="caution">
    <text evidence="1">The sequence shown here is derived from an EMBL/GenBank/DDBJ whole genome shotgun (WGS) entry which is preliminary data.</text>
</comment>
<evidence type="ECO:0000313" key="2">
    <source>
        <dbReference type="Proteomes" id="UP000887116"/>
    </source>
</evidence>
<dbReference type="Proteomes" id="UP000887116">
    <property type="component" value="Unassembled WGS sequence"/>
</dbReference>
<reference evidence="1" key="1">
    <citation type="submission" date="2020-07" db="EMBL/GenBank/DDBJ databases">
        <title>Multicomponent nature underlies the extraordinary mechanical properties of spider dragline silk.</title>
        <authorList>
            <person name="Kono N."/>
            <person name="Nakamura H."/>
            <person name="Mori M."/>
            <person name="Yoshida Y."/>
            <person name="Ohtoshi R."/>
            <person name="Malay A.D."/>
            <person name="Moran D.A.P."/>
            <person name="Tomita M."/>
            <person name="Numata K."/>
            <person name="Arakawa K."/>
        </authorList>
    </citation>
    <scope>NUCLEOTIDE SEQUENCE</scope>
</reference>
<organism evidence="1 2">
    <name type="scientific">Trichonephila clavata</name>
    <name type="common">Joro spider</name>
    <name type="synonym">Nephila clavata</name>
    <dbReference type="NCBI Taxonomy" id="2740835"/>
    <lineage>
        <taxon>Eukaryota</taxon>
        <taxon>Metazoa</taxon>
        <taxon>Ecdysozoa</taxon>
        <taxon>Arthropoda</taxon>
        <taxon>Chelicerata</taxon>
        <taxon>Arachnida</taxon>
        <taxon>Araneae</taxon>
        <taxon>Araneomorphae</taxon>
        <taxon>Entelegynae</taxon>
        <taxon>Araneoidea</taxon>
        <taxon>Nephilidae</taxon>
        <taxon>Trichonephila</taxon>
    </lineage>
</organism>